<evidence type="ECO:0000259" key="2">
    <source>
        <dbReference type="Pfam" id="PF21047"/>
    </source>
</evidence>
<dbReference type="PANTHER" id="PTHR23120:SF0">
    <property type="entry name" value="MAESTRO HEAT-LIKE REPEAT FAMILY MEMBER 1"/>
    <property type="match status" value="1"/>
</dbReference>
<organism evidence="4 5">
    <name type="scientific">Iris pallida</name>
    <name type="common">Sweet iris</name>
    <dbReference type="NCBI Taxonomy" id="29817"/>
    <lineage>
        <taxon>Eukaryota</taxon>
        <taxon>Viridiplantae</taxon>
        <taxon>Streptophyta</taxon>
        <taxon>Embryophyta</taxon>
        <taxon>Tracheophyta</taxon>
        <taxon>Spermatophyta</taxon>
        <taxon>Magnoliopsida</taxon>
        <taxon>Liliopsida</taxon>
        <taxon>Asparagales</taxon>
        <taxon>Iridaceae</taxon>
        <taxon>Iridoideae</taxon>
        <taxon>Irideae</taxon>
        <taxon>Iris</taxon>
    </lineage>
</organism>
<name>A0AAX6DIL6_IRIPA</name>
<dbReference type="InterPro" id="IPR048465">
    <property type="entry name" value="Maestro-like_HEAT"/>
</dbReference>
<evidence type="ECO:0000313" key="4">
    <source>
        <dbReference type="EMBL" id="KAJ6791581.1"/>
    </source>
</evidence>
<feature type="domain" description="Maestro-like HEAT-repeats" evidence="2">
    <location>
        <begin position="166"/>
        <end position="346"/>
    </location>
</feature>
<accession>A0AAX6DIL6</accession>
<protein>
    <submittedName>
        <fullName evidence="4">Protein SHOOT GRAVITROPISM 6 isoform X2</fullName>
    </submittedName>
</protein>
<reference evidence="4" key="2">
    <citation type="submission" date="2023-04" db="EMBL/GenBank/DDBJ databases">
        <authorList>
            <person name="Bruccoleri R.E."/>
            <person name="Oakeley E.J."/>
            <person name="Faust A.-M."/>
            <person name="Dessus-Babus S."/>
            <person name="Altorfer M."/>
            <person name="Burckhardt D."/>
            <person name="Oertli M."/>
            <person name="Naumann U."/>
            <person name="Petersen F."/>
            <person name="Wong J."/>
        </authorList>
    </citation>
    <scope>NUCLEOTIDE SEQUENCE</scope>
    <source>
        <strain evidence="4">GSM-AAB239-AS_SAM_17_03QT</strain>
        <tissue evidence="4">Leaf</tissue>
    </source>
</reference>
<comment type="caution">
    <text evidence="4">The sequence shown here is derived from an EMBL/GenBank/DDBJ whole genome shotgun (WGS) entry which is preliminary data.</text>
</comment>
<proteinExistence type="predicted"/>
<dbReference type="InterPro" id="IPR011989">
    <property type="entry name" value="ARM-like"/>
</dbReference>
<dbReference type="InterPro" id="IPR045206">
    <property type="entry name" value="Maestro_heat-like_prot"/>
</dbReference>
<keyword evidence="5" id="KW-1185">Reference proteome</keyword>
<reference evidence="4" key="1">
    <citation type="journal article" date="2023" name="GigaByte">
        <title>Genome assembly of the bearded iris, Iris pallida Lam.</title>
        <authorList>
            <person name="Bruccoleri R.E."/>
            <person name="Oakeley E.J."/>
            <person name="Faust A.M.E."/>
            <person name="Altorfer M."/>
            <person name="Dessus-Babus S."/>
            <person name="Burckhardt D."/>
            <person name="Oertli M."/>
            <person name="Naumann U."/>
            <person name="Petersen F."/>
            <person name="Wong J."/>
        </authorList>
    </citation>
    <scope>NUCLEOTIDE SEQUENCE</scope>
    <source>
        <strain evidence="4">GSM-AAB239-AS_SAM_17_03QT</strain>
    </source>
</reference>
<dbReference type="InterPro" id="IPR055406">
    <property type="entry name" value="HEAT_Maestro"/>
</dbReference>
<dbReference type="Pfam" id="PF21047">
    <property type="entry name" value="HEAT_Maestro"/>
    <property type="match status" value="1"/>
</dbReference>
<sequence length="867" mass="95777">MKVMASLIQVLNIFTHRHSLALSACTTLVSIEPRLPMETRNRVLKATLGFFALPNDPLDIVDPLIKNLITLLSVILLTSGEDGRSRSEQLLHILRQVDIYVSSPAEHQRRRGSVAVHEMLLKFRMLCSGGFCGRGCYTNCTHGMQIDRAQRNFSNLPSVYVLPSRELLSLGERIIAYLPRCADTSSEVRKVAVQVVGLYFSISLSLPRMVASSGDLDLELSYNALSSLEDVISILRRDESIDQSEVFNRVISYVCVLLTKDELVISLHTCTAAISDKIKQSADGAIQAVIEFITKRGNELTEIDVSRTTQSLLSATVFVTDKHSRQEILNAISCLAENTNTNIVFNEVLVTAGRDLVTKDVSRLRGGWPMQDAFIAFSQHVILSSLFLEHAVSVLNRTPVLKGDAERGENSHSLDSIKDEDVLEAAVLALTALFRGGGKTGKKAVEQNYSSVLSALTLQLGTCHGLAGLGQHGHLRTLLTAFQSFCDCVGDLEMGKILARDGEHNDKEKWINIIQEVACCTSIKRPKEVSPICVILTEALKRQERFQREAAAAALSEFIRHSDGAAASLLEHMVEAMCLHVSDESATVRSLCLRGLVQIPEYHMPQYIAQVLGVIVALLEDCNESVQLTAVQCLLAVLKLSPKVAVEPVLINLAVRLRNLQVSMEVKMRSNAFAAYGALSSYGVDVQHQAFLEQVHATLPRLILHLYDDDLSVRQACRASFKQLAVMMEVDGLSALVNKQNFNSDRRSDYEDFIRDLTRQLGQHFTSRIDTYIASVMQAFDAPWAVIQANAIYLVSCMLSLLEDQRSLTPYFSQVVGMLVSKLSQSTDILVRATCSFALGLLLKASSPHIWASVQVDRFDSVRSSQD</sequence>
<dbReference type="GO" id="GO:0005737">
    <property type="term" value="C:cytoplasm"/>
    <property type="evidence" value="ECO:0007669"/>
    <property type="project" value="TreeGrafter"/>
</dbReference>
<evidence type="ECO:0000259" key="3">
    <source>
        <dbReference type="Pfam" id="PF23227"/>
    </source>
</evidence>
<dbReference type="Gene3D" id="1.25.10.10">
    <property type="entry name" value="Leucine-rich Repeat Variant"/>
    <property type="match status" value="1"/>
</dbReference>
<dbReference type="Pfam" id="PF23227">
    <property type="entry name" value="HEAT_MROH2B_C"/>
    <property type="match status" value="1"/>
</dbReference>
<dbReference type="InterPro" id="IPR016024">
    <property type="entry name" value="ARM-type_fold"/>
</dbReference>
<keyword evidence="1" id="KW-0677">Repeat</keyword>
<gene>
    <name evidence="4" type="ORF">M6B38_243585</name>
</gene>
<dbReference type="EMBL" id="JANAVB010044220">
    <property type="protein sequence ID" value="KAJ6791581.1"/>
    <property type="molecule type" value="Genomic_DNA"/>
</dbReference>
<dbReference type="Proteomes" id="UP001140949">
    <property type="component" value="Unassembled WGS sequence"/>
</dbReference>
<dbReference type="AlphaFoldDB" id="A0AAX6DIL6"/>
<feature type="domain" description="Maestro/Maestro-like HEAT-repeats" evidence="3">
    <location>
        <begin position="576"/>
        <end position="839"/>
    </location>
</feature>
<dbReference type="PANTHER" id="PTHR23120">
    <property type="entry name" value="MAESTRO-RELATED HEAT DOMAIN-CONTAINING"/>
    <property type="match status" value="1"/>
</dbReference>
<evidence type="ECO:0000313" key="5">
    <source>
        <dbReference type="Proteomes" id="UP001140949"/>
    </source>
</evidence>
<evidence type="ECO:0000256" key="1">
    <source>
        <dbReference type="ARBA" id="ARBA00022737"/>
    </source>
</evidence>
<dbReference type="SUPFAM" id="SSF48371">
    <property type="entry name" value="ARM repeat"/>
    <property type="match status" value="2"/>
</dbReference>